<reference evidence="7" key="1">
    <citation type="submission" date="2023-07" db="EMBL/GenBank/DDBJ databases">
        <title>Fictibacillus sp. isolated from freshwater pond.</title>
        <authorList>
            <person name="Kirdat K."/>
            <person name="Bhat A."/>
            <person name="Mourya A."/>
            <person name="Yadav A."/>
        </authorList>
    </citation>
    <scope>NUCLEOTIDE SEQUENCE</scope>
    <source>
        <strain evidence="7">NE201</strain>
    </source>
</reference>
<dbReference type="PANTHER" id="PTHR42852:SF6">
    <property type="entry name" value="THIOL:DISULFIDE INTERCHANGE PROTEIN DSBE"/>
    <property type="match status" value="1"/>
</dbReference>
<dbReference type="InterPro" id="IPR000866">
    <property type="entry name" value="AhpC/TSA"/>
</dbReference>
<gene>
    <name evidence="7" type="primary">resA</name>
    <name evidence="7" type="ORF">QYB97_18365</name>
</gene>
<dbReference type="InterPro" id="IPR050553">
    <property type="entry name" value="Thioredoxin_ResA/DsbE_sf"/>
</dbReference>
<evidence type="ECO:0000256" key="3">
    <source>
        <dbReference type="ARBA" id="ARBA00022968"/>
    </source>
</evidence>
<evidence type="ECO:0000313" key="7">
    <source>
        <dbReference type="EMBL" id="MDN4526451.1"/>
    </source>
</evidence>
<dbReference type="Proteomes" id="UP001172721">
    <property type="component" value="Unassembled WGS sequence"/>
</dbReference>
<keyword evidence="3" id="KW-0812">Transmembrane</keyword>
<evidence type="ECO:0000256" key="1">
    <source>
        <dbReference type="ARBA" id="ARBA00004196"/>
    </source>
</evidence>
<feature type="domain" description="Thioredoxin" evidence="6">
    <location>
        <begin position="38"/>
        <end position="176"/>
    </location>
</feature>
<dbReference type="InterPro" id="IPR036249">
    <property type="entry name" value="Thioredoxin-like_sf"/>
</dbReference>
<evidence type="ECO:0000256" key="5">
    <source>
        <dbReference type="ARBA" id="ARBA00023284"/>
    </source>
</evidence>
<dbReference type="InterPro" id="IPR013766">
    <property type="entry name" value="Thioredoxin_domain"/>
</dbReference>
<comment type="subcellular location">
    <subcellularLocation>
        <location evidence="1">Cell envelope</location>
    </subcellularLocation>
</comment>
<keyword evidence="8" id="KW-1185">Reference proteome</keyword>
<dbReference type="Pfam" id="PF00578">
    <property type="entry name" value="AhpC-TSA"/>
    <property type="match status" value="1"/>
</dbReference>
<keyword evidence="2" id="KW-0201">Cytochrome c-type biogenesis</keyword>
<proteinExistence type="predicted"/>
<protein>
    <submittedName>
        <fullName evidence="7">Thiol-disulfide oxidoreductase ResA</fullName>
    </submittedName>
</protein>
<dbReference type="PANTHER" id="PTHR42852">
    <property type="entry name" value="THIOL:DISULFIDE INTERCHANGE PROTEIN DSBE"/>
    <property type="match status" value="1"/>
</dbReference>
<organism evidence="7 8">
    <name type="scientific">Fictibacillus fluitans</name>
    <dbReference type="NCBI Taxonomy" id="3058422"/>
    <lineage>
        <taxon>Bacteria</taxon>
        <taxon>Bacillati</taxon>
        <taxon>Bacillota</taxon>
        <taxon>Bacilli</taxon>
        <taxon>Bacillales</taxon>
        <taxon>Fictibacillaceae</taxon>
        <taxon>Fictibacillus</taxon>
    </lineage>
</organism>
<evidence type="ECO:0000256" key="2">
    <source>
        <dbReference type="ARBA" id="ARBA00022748"/>
    </source>
</evidence>
<dbReference type="InterPro" id="IPR017937">
    <property type="entry name" value="Thioredoxin_CS"/>
</dbReference>
<keyword evidence="4" id="KW-1015">Disulfide bond</keyword>
<name>A0ABT8I090_9BACL</name>
<dbReference type="EMBL" id="JAUHTR010000011">
    <property type="protein sequence ID" value="MDN4526451.1"/>
    <property type="molecule type" value="Genomic_DNA"/>
</dbReference>
<evidence type="ECO:0000259" key="6">
    <source>
        <dbReference type="PROSITE" id="PS51352"/>
    </source>
</evidence>
<accession>A0ABT8I090</accession>
<dbReference type="SUPFAM" id="SSF52833">
    <property type="entry name" value="Thioredoxin-like"/>
    <property type="match status" value="1"/>
</dbReference>
<dbReference type="PROSITE" id="PS51352">
    <property type="entry name" value="THIOREDOXIN_2"/>
    <property type="match status" value="1"/>
</dbReference>
<keyword evidence="5" id="KW-0676">Redox-active center</keyword>
<dbReference type="CDD" id="cd02966">
    <property type="entry name" value="TlpA_like_family"/>
    <property type="match status" value="1"/>
</dbReference>
<dbReference type="Gene3D" id="3.40.30.10">
    <property type="entry name" value="Glutaredoxin"/>
    <property type="match status" value="1"/>
</dbReference>
<dbReference type="RefSeq" id="WP_301167476.1">
    <property type="nucleotide sequence ID" value="NZ_JAUHTR010000011.1"/>
</dbReference>
<evidence type="ECO:0000313" key="8">
    <source>
        <dbReference type="Proteomes" id="UP001172721"/>
    </source>
</evidence>
<comment type="caution">
    <text evidence="7">The sequence shown here is derived from an EMBL/GenBank/DDBJ whole genome shotgun (WGS) entry which is preliminary data.</text>
</comment>
<dbReference type="PROSITE" id="PS00194">
    <property type="entry name" value="THIOREDOXIN_1"/>
    <property type="match status" value="1"/>
</dbReference>
<evidence type="ECO:0000256" key="4">
    <source>
        <dbReference type="ARBA" id="ARBA00023157"/>
    </source>
</evidence>
<sequence>MIAKKKKREIFRFALLLLLFVAVGFALYKHYSDDNKQTLIGEPAPNFKLKNINDKTVELQQSKGKVTLVNFWGSWCEPCKREMPLLQSMYSKYHNRGFEILSVNSQESNLAVKNYAQKYHLSFPVLLDLENQAGRAYNVYKLPASFLIDSNGKVVEGFEGELNKKQLEGWILEGLK</sequence>
<keyword evidence="3" id="KW-0735">Signal-anchor</keyword>
<dbReference type="NCBIfam" id="NF002854">
    <property type="entry name" value="PRK03147.1"/>
    <property type="match status" value="1"/>
</dbReference>